<protein>
    <recommendedName>
        <fullName evidence="4">HTH asnC-type domain-containing protein</fullName>
    </recommendedName>
</protein>
<dbReference type="InterPro" id="IPR000485">
    <property type="entry name" value="AsnC-type_HTH_dom"/>
</dbReference>
<dbReference type="InterPro" id="IPR036390">
    <property type="entry name" value="WH_DNA-bd_sf"/>
</dbReference>
<dbReference type="PANTHER" id="PTHR30154:SF34">
    <property type="entry name" value="TRANSCRIPTIONAL REGULATOR AZLB"/>
    <property type="match status" value="1"/>
</dbReference>
<dbReference type="Pfam" id="PF01037">
    <property type="entry name" value="AsnC_trans_reg"/>
    <property type="match status" value="1"/>
</dbReference>
<dbReference type="InterPro" id="IPR019885">
    <property type="entry name" value="Tscrpt_reg_HTH_AsnC-type_CS"/>
</dbReference>
<dbReference type="EMBL" id="UOED01000016">
    <property type="protein sequence ID" value="VAV86853.1"/>
    <property type="molecule type" value="Genomic_DNA"/>
</dbReference>
<dbReference type="PROSITE" id="PS00519">
    <property type="entry name" value="HTH_ASNC_1"/>
    <property type="match status" value="1"/>
</dbReference>
<dbReference type="Gene3D" id="3.30.70.920">
    <property type="match status" value="1"/>
</dbReference>
<dbReference type="InterPro" id="IPR011008">
    <property type="entry name" value="Dimeric_a/b-barrel"/>
</dbReference>
<keyword evidence="2" id="KW-0238">DNA-binding</keyword>
<dbReference type="InterPro" id="IPR011991">
    <property type="entry name" value="ArsR-like_HTH"/>
</dbReference>
<reference evidence="5" key="1">
    <citation type="submission" date="2018-06" db="EMBL/GenBank/DDBJ databases">
        <authorList>
            <person name="Zhirakovskaya E."/>
        </authorList>
    </citation>
    <scope>NUCLEOTIDE SEQUENCE</scope>
</reference>
<dbReference type="AlphaFoldDB" id="A0A3B0RQN4"/>
<dbReference type="GO" id="GO:0005829">
    <property type="term" value="C:cytosol"/>
    <property type="evidence" value="ECO:0007669"/>
    <property type="project" value="TreeGrafter"/>
</dbReference>
<organism evidence="5">
    <name type="scientific">hydrothermal vent metagenome</name>
    <dbReference type="NCBI Taxonomy" id="652676"/>
    <lineage>
        <taxon>unclassified sequences</taxon>
        <taxon>metagenomes</taxon>
        <taxon>ecological metagenomes</taxon>
    </lineage>
</organism>
<accession>A0A3B0RQN4</accession>
<dbReference type="SUPFAM" id="SSF46785">
    <property type="entry name" value="Winged helix' DNA-binding domain"/>
    <property type="match status" value="1"/>
</dbReference>
<dbReference type="InterPro" id="IPR019887">
    <property type="entry name" value="Tscrpt_reg_AsnC/Lrp_C"/>
</dbReference>
<dbReference type="Pfam" id="PF13412">
    <property type="entry name" value="HTH_24"/>
    <property type="match status" value="1"/>
</dbReference>
<keyword evidence="3" id="KW-0804">Transcription</keyword>
<dbReference type="SMART" id="SM00344">
    <property type="entry name" value="HTH_ASNC"/>
    <property type="match status" value="1"/>
</dbReference>
<keyword evidence="1" id="KW-0805">Transcription regulation</keyword>
<feature type="domain" description="HTH asnC-type" evidence="4">
    <location>
        <begin position="5"/>
        <end position="66"/>
    </location>
</feature>
<evidence type="ECO:0000256" key="1">
    <source>
        <dbReference type="ARBA" id="ARBA00023015"/>
    </source>
</evidence>
<dbReference type="InterPro" id="IPR019888">
    <property type="entry name" value="Tscrpt_reg_AsnC-like"/>
</dbReference>
<evidence type="ECO:0000313" key="5">
    <source>
        <dbReference type="EMBL" id="VAV86853.1"/>
    </source>
</evidence>
<name>A0A3B0RQN4_9ZZZZ</name>
<dbReference type="GO" id="GO:0043565">
    <property type="term" value="F:sequence-specific DNA binding"/>
    <property type="evidence" value="ECO:0007669"/>
    <property type="project" value="InterPro"/>
</dbReference>
<dbReference type="PROSITE" id="PS50956">
    <property type="entry name" value="HTH_ASNC_2"/>
    <property type="match status" value="1"/>
</dbReference>
<dbReference type="PANTHER" id="PTHR30154">
    <property type="entry name" value="LEUCINE-RESPONSIVE REGULATORY PROTEIN"/>
    <property type="match status" value="1"/>
</dbReference>
<evidence type="ECO:0000256" key="2">
    <source>
        <dbReference type="ARBA" id="ARBA00023125"/>
    </source>
</evidence>
<dbReference type="PRINTS" id="PR00033">
    <property type="entry name" value="HTHASNC"/>
</dbReference>
<sequence>MSISLDASDRKILNLIQQDATLTHQDIAEQTGVSATSVWRRIKNLEEVGVIRGQVALLEPKKIGMQVCALISLRLVRHGEDTRVEFEDFIASRPEVMECYAVVGNYDYMLVVMVPTVEDYEVFLSRHLLSHALVASSNSSFTLRRVKYTTAHSLNM</sequence>
<gene>
    <name evidence="5" type="ORF">MNBD_ALPHA02-1382</name>
</gene>
<dbReference type="SUPFAM" id="SSF54909">
    <property type="entry name" value="Dimeric alpha+beta barrel"/>
    <property type="match status" value="1"/>
</dbReference>
<dbReference type="GO" id="GO:0043200">
    <property type="term" value="P:response to amino acid"/>
    <property type="evidence" value="ECO:0007669"/>
    <property type="project" value="TreeGrafter"/>
</dbReference>
<evidence type="ECO:0000256" key="3">
    <source>
        <dbReference type="ARBA" id="ARBA00023163"/>
    </source>
</evidence>
<dbReference type="InterPro" id="IPR036388">
    <property type="entry name" value="WH-like_DNA-bd_sf"/>
</dbReference>
<dbReference type="Gene3D" id="1.10.10.10">
    <property type="entry name" value="Winged helix-like DNA-binding domain superfamily/Winged helix DNA-binding domain"/>
    <property type="match status" value="1"/>
</dbReference>
<evidence type="ECO:0000259" key="4">
    <source>
        <dbReference type="PROSITE" id="PS50956"/>
    </source>
</evidence>
<dbReference type="CDD" id="cd00090">
    <property type="entry name" value="HTH_ARSR"/>
    <property type="match status" value="1"/>
</dbReference>
<proteinExistence type="predicted"/>